<name>A0A369M6Q3_9ACTN</name>
<dbReference type="PANTHER" id="PTHR10283">
    <property type="entry name" value="SOLUTE CARRIER FAMILY 13 MEMBER"/>
    <property type="match status" value="1"/>
</dbReference>
<evidence type="ECO:0000256" key="2">
    <source>
        <dbReference type="ARBA" id="ARBA00006772"/>
    </source>
</evidence>
<sequence length="517" mass="54595">MRAFGKEARRSREGQRRKGDRPKLRSNKDPTGKARGLIHLMSDNNKQQGTSLGKRLALIGVAVTIIVIAHFLPTPEGLSYAGKMAIALMVSGIVLWVTEPVPMAISGLALMCLMPGFGIFPYNGTPGVWANFISNVIFFILASFGITSALLKTKIPTKIVFTLMHITKGNAKLTVLMFMIATAVISAFVSNLPCTALFAGIAMSSIIEVEQKNGTAKHAANLGKALMIGIAYASCMGGMITPAGSALNIMTLNMLGANAGFTISFLDWVIICAPIALILLVVCWLSVVFIFKTDRISEETMLAIEKSGASVGKLDGFDKKVLAILALMIVAWVASNWTGWDATAIAVAGLALFFLPGIDVLTWKEYIASVQWAIVLLIGCVQSIAGGIKEQGAASWLFGATVGKMAVSAFAVVAATAVALPLMRLIIPVGPALIAISLIPLAGMGPAMGVSAAVFAIIIAFNANTTFLLGVDSNNMMTFKHGQWKMGEFFKAGIAPTIAMMILHATILAPLVGLVGY</sequence>
<evidence type="ECO:0000313" key="11">
    <source>
        <dbReference type="Proteomes" id="UP000254000"/>
    </source>
</evidence>
<evidence type="ECO:0000256" key="6">
    <source>
        <dbReference type="ARBA" id="ARBA00023136"/>
    </source>
</evidence>
<feature type="transmembrane region" description="Helical" evidence="9">
    <location>
        <begin position="492"/>
        <end position="515"/>
    </location>
</feature>
<evidence type="ECO:0000256" key="7">
    <source>
        <dbReference type="ARBA" id="ARBA00031174"/>
    </source>
</evidence>
<feature type="transmembrane region" description="Helical" evidence="9">
    <location>
        <begin position="394"/>
        <end position="418"/>
    </location>
</feature>
<proteinExistence type="inferred from homology"/>
<dbReference type="GO" id="GO:1905039">
    <property type="term" value="P:carboxylic acid transmembrane transport"/>
    <property type="evidence" value="ECO:0007669"/>
    <property type="project" value="UniProtKB-ARBA"/>
</dbReference>
<feature type="transmembrane region" description="Helical" evidence="9">
    <location>
        <begin position="450"/>
        <end position="471"/>
    </location>
</feature>
<dbReference type="GO" id="GO:0005886">
    <property type="term" value="C:plasma membrane"/>
    <property type="evidence" value="ECO:0007669"/>
    <property type="project" value="TreeGrafter"/>
</dbReference>
<feature type="transmembrane region" description="Helical" evidence="9">
    <location>
        <begin position="56"/>
        <end position="72"/>
    </location>
</feature>
<feature type="transmembrane region" description="Helical" evidence="9">
    <location>
        <begin position="265"/>
        <end position="291"/>
    </location>
</feature>
<feature type="transmembrane region" description="Helical" evidence="9">
    <location>
        <begin position="425"/>
        <end position="444"/>
    </location>
</feature>
<reference evidence="10 11" key="1">
    <citation type="journal article" date="2018" name="Elife">
        <title>Discovery and characterization of a prevalent human gut bacterial enzyme sufficient for the inactivation of a family of plant toxins.</title>
        <authorList>
            <person name="Koppel N."/>
            <person name="Bisanz J.E."/>
            <person name="Pandelia M.E."/>
            <person name="Turnbaugh P.J."/>
            <person name="Balskus E.P."/>
        </authorList>
    </citation>
    <scope>NUCLEOTIDE SEQUENCE [LARGE SCALE GENOMIC DNA]</scope>
    <source>
        <strain evidence="10 11">3C</strain>
    </source>
</reference>
<dbReference type="Proteomes" id="UP000254000">
    <property type="component" value="Unassembled WGS sequence"/>
</dbReference>
<comment type="similarity">
    <text evidence="2">Belongs to the SLC13A/DASS transporter (TC 2.A.47) family. NADC subfamily.</text>
</comment>
<dbReference type="EMBL" id="PPTS01000001">
    <property type="protein sequence ID" value="RDB67310.1"/>
    <property type="molecule type" value="Genomic_DNA"/>
</dbReference>
<feature type="compositionally biased region" description="Basic and acidic residues" evidence="8">
    <location>
        <begin position="1"/>
        <end position="32"/>
    </location>
</feature>
<evidence type="ECO:0000256" key="5">
    <source>
        <dbReference type="ARBA" id="ARBA00022989"/>
    </source>
</evidence>
<dbReference type="OrthoDB" id="5460483at2"/>
<feature type="transmembrane region" description="Helical" evidence="9">
    <location>
        <begin position="370"/>
        <end position="388"/>
    </location>
</feature>
<dbReference type="Pfam" id="PF00939">
    <property type="entry name" value="Na_sulph_symp"/>
    <property type="match status" value="1"/>
</dbReference>
<evidence type="ECO:0000256" key="4">
    <source>
        <dbReference type="ARBA" id="ARBA00022692"/>
    </source>
</evidence>
<gene>
    <name evidence="10" type="ORF">C1877_02470</name>
</gene>
<dbReference type="PANTHER" id="PTHR10283:SF82">
    <property type="entry name" value="SOLUTE CARRIER FAMILY 13 MEMBER 2"/>
    <property type="match status" value="1"/>
</dbReference>
<evidence type="ECO:0000256" key="9">
    <source>
        <dbReference type="SAM" id="Phobius"/>
    </source>
</evidence>
<keyword evidence="5 9" id="KW-1133">Transmembrane helix</keyword>
<keyword evidence="6 9" id="KW-0472">Membrane</keyword>
<organism evidence="10 11">
    <name type="scientific">Gordonibacter pamelaeae</name>
    <dbReference type="NCBI Taxonomy" id="471189"/>
    <lineage>
        <taxon>Bacteria</taxon>
        <taxon>Bacillati</taxon>
        <taxon>Actinomycetota</taxon>
        <taxon>Coriobacteriia</taxon>
        <taxon>Eggerthellales</taxon>
        <taxon>Eggerthellaceae</taxon>
        <taxon>Gordonibacter</taxon>
    </lineage>
</organism>
<comment type="caution">
    <text evidence="10">The sequence shown here is derived from an EMBL/GenBank/DDBJ whole genome shotgun (WGS) entry which is preliminary data.</text>
</comment>
<evidence type="ECO:0000256" key="1">
    <source>
        <dbReference type="ARBA" id="ARBA00004141"/>
    </source>
</evidence>
<feature type="region of interest" description="Disordered" evidence="8">
    <location>
        <begin position="1"/>
        <end position="40"/>
    </location>
</feature>
<feature type="transmembrane region" description="Helical" evidence="9">
    <location>
        <begin position="225"/>
        <end position="245"/>
    </location>
</feature>
<accession>A0A369M6Q3</accession>
<feature type="transmembrane region" description="Helical" evidence="9">
    <location>
        <begin position="104"/>
        <end position="122"/>
    </location>
</feature>
<protein>
    <recommendedName>
        <fullName evidence="3">Sodium-dependent dicarboxylate transporter SdcS</fullName>
    </recommendedName>
    <alternativeName>
        <fullName evidence="7">Na(+)/dicarboxylate symporter</fullName>
    </alternativeName>
</protein>
<keyword evidence="4 9" id="KW-0812">Transmembrane</keyword>
<feature type="transmembrane region" description="Helical" evidence="9">
    <location>
        <begin position="128"/>
        <end position="151"/>
    </location>
</feature>
<evidence type="ECO:0000256" key="3">
    <source>
        <dbReference type="ARBA" id="ARBA00020150"/>
    </source>
</evidence>
<feature type="transmembrane region" description="Helical" evidence="9">
    <location>
        <begin position="321"/>
        <end position="338"/>
    </location>
</feature>
<evidence type="ECO:0000256" key="8">
    <source>
        <dbReference type="SAM" id="MobiDB-lite"/>
    </source>
</evidence>
<dbReference type="GO" id="GO:0008514">
    <property type="term" value="F:organic anion transmembrane transporter activity"/>
    <property type="evidence" value="ECO:0007669"/>
    <property type="project" value="UniProtKB-ARBA"/>
</dbReference>
<dbReference type="InterPro" id="IPR001898">
    <property type="entry name" value="SLC13A/DASS"/>
</dbReference>
<feature type="transmembrane region" description="Helical" evidence="9">
    <location>
        <begin position="344"/>
        <end position="363"/>
    </location>
</feature>
<comment type="subcellular location">
    <subcellularLocation>
        <location evidence="1">Membrane</location>
        <topology evidence="1">Multi-pass membrane protein</topology>
    </subcellularLocation>
</comment>
<keyword evidence="11" id="KW-1185">Reference proteome</keyword>
<dbReference type="AlphaFoldDB" id="A0A369M6Q3"/>
<evidence type="ECO:0000313" key="10">
    <source>
        <dbReference type="EMBL" id="RDB67310.1"/>
    </source>
</evidence>